<keyword evidence="1 7" id="KW-0963">Cytoplasm</keyword>
<dbReference type="GO" id="GO:0009168">
    <property type="term" value="P:purine ribonucleoside monophosphate biosynthetic process"/>
    <property type="evidence" value="ECO:0007669"/>
    <property type="project" value="InterPro"/>
</dbReference>
<evidence type="ECO:0000313" key="11">
    <source>
        <dbReference type="Proteomes" id="UP001148614"/>
    </source>
</evidence>
<evidence type="ECO:0000313" key="10">
    <source>
        <dbReference type="EMBL" id="KAJ3567982.1"/>
    </source>
</evidence>
<dbReference type="InterPro" id="IPR028892">
    <property type="entry name" value="ADE"/>
</dbReference>
<feature type="binding site" evidence="7">
    <location>
        <position position="291"/>
    </location>
    <ligand>
        <name>substrate</name>
    </ligand>
</feature>
<dbReference type="GO" id="GO:0043103">
    <property type="term" value="P:hypoxanthine salvage"/>
    <property type="evidence" value="ECO:0007669"/>
    <property type="project" value="UniProtKB-UniRule"/>
</dbReference>
<evidence type="ECO:0000256" key="6">
    <source>
        <dbReference type="ARBA" id="ARBA00023242"/>
    </source>
</evidence>
<dbReference type="GO" id="GO:0005634">
    <property type="term" value="C:nucleus"/>
    <property type="evidence" value="ECO:0007669"/>
    <property type="project" value="UniProtKB-SubCell"/>
</dbReference>
<dbReference type="PANTHER" id="PTHR43114">
    <property type="entry name" value="ADENINE DEAMINASE"/>
    <property type="match status" value="1"/>
</dbReference>
<dbReference type="EC" id="3.5.4.2" evidence="7"/>
<dbReference type="InterPro" id="IPR006650">
    <property type="entry name" value="A/AMP_deam_AS"/>
</dbReference>
<comment type="caution">
    <text evidence="10">The sequence shown here is derived from an EMBL/GenBank/DDBJ whole genome shotgun (WGS) entry which is preliminary data.</text>
</comment>
<feature type="binding site" evidence="7">
    <location>
        <position position="290"/>
    </location>
    <ligand>
        <name>Zn(2+)</name>
        <dbReference type="ChEBI" id="CHEBI:29105"/>
        <note>catalytic</note>
    </ligand>
</feature>
<protein>
    <recommendedName>
        <fullName evidence="7">Adenine deaminase</fullName>
        <shortName evidence="7">ADE</shortName>
        <ecNumber evidence="7">3.5.4.2</ecNumber>
    </recommendedName>
    <alternativeName>
        <fullName evidence="7">Adenine aminohydrolase</fullName>
        <shortName evidence="7">AAH</shortName>
    </alternativeName>
</protein>
<dbReference type="HAMAP" id="MF_01962">
    <property type="entry name" value="Adenine_deaminase"/>
    <property type="match status" value="1"/>
</dbReference>
<dbReference type="Pfam" id="PF00962">
    <property type="entry name" value="A_deaminase"/>
    <property type="match status" value="1"/>
</dbReference>
<feature type="domain" description="Adenosine deaminase" evidence="9">
    <location>
        <begin position="14"/>
        <end position="344"/>
    </location>
</feature>
<feature type="site" description="Important for catalytic activity" evidence="7">
    <location>
        <position position="233"/>
    </location>
</feature>
<dbReference type="PROSITE" id="PS00485">
    <property type="entry name" value="A_DEAMINASE"/>
    <property type="match status" value="1"/>
</dbReference>
<dbReference type="PANTHER" id="PTHR43114:SF6">
    <property type="entry name" value="ADENINE DEAMINASE"/>
    <property type="match status" value="1"/>
</dbReference>
<keyword evidence="3 7" id="KW-0378">Hydrolase</keyword>
<comment type="cofactor">
    <cofactor evidence="7">
        <name>Zn(2+)</name>
        <dbReference type="ChEBI" id="CHEBI:29105"/>
    </cofactor>
    <text evidence="7">Binds 1 zinc ion per subunit.</text>
</comment>
<dbReference type="EMBL" id="JANPWZ010001182">
    <property type="protein sequence ID" value="KAJ3567982.1"/>
    <property type="molecule type" value="Genomic_DNA"/>
</dbReference>
<dbReference type="Pfam" id="PF11951">
    <property type="entry name" value="Fungal_trans_2"/>
    <property type="match status" value="1"/>
</dbReference>
<sequence>MCKSPLHDFLEALPKVENHVHLEGSLSPELLFELAAKNGISLPEDDPAFTSTEALYRRYEDFSSLEDFLHYYYIGISTLIYQSDYERLAYAYFEKANSQNVKHAEVFFDIQMHVSRGVKLSELLAGLKKAQKRANSDFGITTELIMCFVRHLPVKSAVEMFQVADEAGYFEDGTICGIGMDSTELDKPATSFAPLLELAIERNIRRTIHAGEEGPPVEYVSAALDSGAMRIDHGWRALEDEALLNRIVDTGTPLTICPISNAKLKVVPDIADIPIRNLLKRNVRFSLNSDDPMYYGAFIQENYCAIQAAIGLTVDEWATMTKGAMKSSWASAERITELLGLLDDVVKQWSQGKNLLPDLALAALTAGVITGNATRSTRWSGSGSTRNESFTSPSVIQIQSTQHDAQGGIEKANASVHGVAATIRQRSTSPISGSTQSQNLPLVQEPVGHGHDRGLLRIRAPSLFPELSLECCSLLDYFFRAADTLSCSYELKQDFCATLIPIATENTHVMASILSFSAVQRSHSGFPQSTAQLAALQLAAVNQLRLNMLTASTEATVAAVLMLCYSSIIAGSGKEYSWRFHLEGAALLFKRNISLWHICSSNSTRSFLSRCFVSLAALASISVYPLTNVVSDQAMHMIANRSSSRCINEFTAYSVDLVYALFEIGSLIQVQKARLSIPHHDCFPFLEDRSSTLIQEIEATLHANNSAKLCSPAFARMSSIQQQEYMAIDECYHQAAILQIYRRVHELPSAIHKVQKVVRRILNLVSIIEFRDGPCPIIVLFFPVFSAGCSAITPVDQQQVRTILHKLVDSMGFCYIREGIRILEALWTTKEEGLTIERGNYLDSFIVLPKRLSVPRAGVGVNYDISIITSDNPEFKVSCQALASTEKGELPAIDETQCGTYTIAVAKSDDDGLILTVKSNGKRLMGTYTIPNSDITTTPSDGQSYTGDSSFTIDVNNASSGSTSVSGTSTPVSTSTVSSASSASSSVSSVSSTATSRPSTTGTTTSSSVSPSDTNGATQESAFAGLMFAAGLAVFII</sequence>
<evidence type="ECO:0000256" key="2">
    <source>
        <dbReference type="ARBA" id="ARBA00022723"/>
    </source>
</evidence>
<dbReference type="GO" id="GO:0008270">
    <property type="term" value="F:zinc ion binding"/>
    <property type="evidence" value="ECO:0007669"/>
    <property type="project" value="UniProtKB-UniRule"/>
</dbReference>
<reference evidence="10" key="1">
    <citation type="submission" date="2022-07" db="EMBL/GenBank/DDBJ databases">
        <title>Genome Sequence of Xylaria arbuscula.</title>
        <authorList>
            <person name="Buettner E."/>
        </authorList>
    </citation>
    <scope>NUCLEOTIDE SEQUENCE</scope>
    <source>
        <strain evidence="10">VT107</strain>
    </source>
</reference>
<dbReference type="InterPro" id="IPR021858">
    <property type="entry name" value="Fun_TF"/>
</dbReference>
<accession>A0A9W8NBY2</accession>
<evidence type="ECO:0000256" key="1">
    <source>
        <dbReference type="ARBA" id="ARBA00022490"/>
    </source>
</evidence>
<feature type="binding site" evidence="7">
    <location>
        <position position="21"/>
    </location>
    <ligand>
        <name>Zn(2+)</name>
        <dbReference type="ChEBI" id="CHEBI:29105"/>
        <note>catalytic</note>
    </ligand>
</feature>
<evidence type="ECO:0000256" key="3">
    <source>
        <dbReference type="ARBA" id="ARBA00022801"/>
    </source>
</evidence>
<comment type="function">
    <text evidence="7">Catalyzes the hydrolytic deamination of adenine to hypoxanthine. Plays an important role in the purine salvage pathway and in nitrogen catabolism.</text>
</comment>
<evidence type="ECO:0000256" key="8">
    <source>
        <dbReference type="SAM" id="MobiDB-lite"/>
    </source>
</evidence>
<keyword evidence="11" id="KW-1185">Reference proteome</keyword>
<gene>
    <name evidence="7" type="primary">AAH1</name>
    <name evidence="10" type="ORF">NPX13_g6580</name>
</gene>
<dbReference type="NCBIfam" id="TIGR01430">
    <property type="entry name" value="aden_deam"/>
    <property type="match status" value="1"/>
</dbReference>
<feature type="compositionally biased region" description="Polar residues" evidence="8">
    <location>
        <begin position="929"/>
        <end position="958"/>
    </location>
</feature>
<comment type="catalytic activity">
    <reaction evidence="7">
        <text>adenine + H2O + H(+) = hypoxanthine + NH4(+)</text>
        <dbReference type="Rhea" id="RHEA:23688"/>
        <dbReference type="ChEBI" id="CHEBI:15377"/>
        <dbReference type="ChEBI" id="CHEBI:15378"/>
        <dbReference type="ChEBI" id="CHEBI:16708"/>
        <dbReference type="ChEBI" id="CHEBI:17368"/>
        <dbReference type="ChEBI" id="CHEBI:28938"/>
        <dbReference type="EC" id="3.5.4.2"/>
    </reaction>
</comment>
<feature type="compositionally biased region" description="Low complexity" evidence="8">
    <location>
        <begin position="959"/>
        <end position="1012"/>
    </location>
</feature>
<dbReference type="GO" id="GO:0000034">
    <property type="term" value="F:adenine deaminase activity"/>
    <property type="evidence" value="ECO:0007669"/>
    <property type="project" value="UniProtKB-UniRule"/>
</dbReference>
<evidence type="ECO:0000259" key="9">
    <source>
        <dbReference type="Pfam" id="PF00962"/>
    </source>
</evidence>
<feature type="binding site" evidence="7">
    <location>
        <position position="19"/>
    </location>
    <ligand>
        <name>Zn(2+)</name>
        <dbReference type="ChEBI" id="CHEBI:29105"/>
        <note>catalytic</note>
    </ligand>
</feature>
<comment type="similarity">
    <text evidence="7">Belongs to the metallo-dependent hydrolases superfamily. Adenosine and AMP deaminases family. Adenine deaminase type 2 subfamily.</text>
</comment>
<dbReference type="SUPFAM" id="SSF51556">
    <property type="entry name" value="Metallo-dependent hydrolases"/>
    <property type="match status" value="1"/>
</dbReference>
<keyword evidence="2 7" id="KW-0479">Metal-binding</keyword>
<dbReference type="Proteomes" id="UP001148614">
    <property type="component" value="Unassembled WGS sequence"/>
</dbReference>
<evidence type="ECO:0000256" key="7">
    <source>
        <dbReference type="HAMAP-Rule" id="MF_03145"/>
    </source>
</evidence>
<dbReference type="AlphaFoldDB" id="A0A9W8NBY2"/>
<keyword evidence="6 7" id="KW-0539">Nucleus</keyword>
<dbReference type="CDD" id="cd01320">
    <property type="entry name" value="ADA"/>
    <property type="match status" value="1"/>
</dbReference>
<dbReference type="Gene3D" id="3.20.20.140">
    <property type="entry name" value="Metal-dependent hydrolases"/>
    <property type="match status" value="1"/>
</dbReference>
<dbReference type="InterPro" id="IPR032466">
    <property type="entry name" value="Metal_Hydrolase"/>
</dbReference>
<feature type="region of interest" description="Disordered" evidence="8">
    <location>
        <begin position="926"/>
        <end position="1016"/>
    </location>
</feature>
<evidence type="ECO:0000256" key="5">
    <source>
        <dbReference type="ARBA" id="ARBA00023080"/>
    </source>
</evidence>
<dbReference type="GO" id="GO:0005829">
    <property type="term" value="C:cytosol"/>
    <property type="evidence" value="ECO:0007669"/>
    <property type="project" value="TreeGrafter"/>
</dbReference>
<keyword evidence="4 7" id="KW-0862">Zinc</keyword>
<proteinExistence type="inferred from homology"/>
<dbReference type="GO" id="GO:0009117">
    <property type="term" value="P:nucleotide metabolic process"/>
    <property type="evidence" value="ECO:0007669"/>
    <property type="project" value="UniProtKB-KW"/>
</dbReference>
<comment type="subcellular location">
    <subcellularLocation>
        <location evidence="7">Cytoplasm</location>
    </subcellularLocation>
    <subcellularLocation>
        <location evidence="7">Nucleus</location>
    </subcellularLocation>
</comment>
<dbReference type="GO" id="GO:0006146">
    <property type="term" value="P:adenine catabolic process"/>
    <property type="evidence" value="ECO:0007669"/>
    <property type="project" value="UniProtKB-UniRule"/>
</dbReference>
<keyword evidence="5 7" id="KW-0546">Nucleotide metabolism</keyword>
<evidence type="ECO:0000256" key="4">
    <source>
        <dbReference type="ARBA" id="ARBA00022833"/>
    </source>
</evidence>
<dbReference type="InterPro" id="IPR006330">
    <property type="entry name" value="Ado/ade_deaminase"/>
</dbReference>
<name>A0A9W8NBY2_9PEZI</name>
<dbReference type="InterPro" id="IPR001365">
    <property type="entry name" value="A_deaminase_dom"/>
</dbReference>
<organism evidence="10 11">
    <name type="scientific">Xylaria arbuscula</name>
    <dbReference type="NCBI Taxonomy" id="114810"/>
    <lineage>
        <taxon>Eukaryota</taxon>
        <taxon>Fungi</taxon>
        <taxon>Dikarya</taxon>
        <taxon>Ascomycota</taxon>
        <taxon>Pezizomycotina</taxon>
        <taxon>Sordariomycetes</taxon>
        <taxon>Xylariomycetidae</taxon>
        <taxon>Xylariales</taxon>
        <taxon>Xylariaceae</taxon>
        <taxon>Xylaria</taxon>
    </lineage>
</organism>
<feature type="binding site" evidence="7">
    <location>
        <position position="209"/>
    </location>
    <ligand>
        <name>Zn(2+)</name>
        <dbReference type="ChEBI" id="CHEBI:29105"/>
        <note>catalytic</note>
    </ligand>
</feature>
<feature type="active site" description="Proton donor" evidence="7">
    <location>
        <position position="212"/>
    </location>
</feature>